<dbReference type="InterPro" id="IPR044855">
    <property type="entry name" value="CoA-Trfase_III_dom3_sf"/>
</dbReference>
<evidence type="ECO:0000313" key="3">
    <source>
        <dbReference type="Proteomes" id="UP001237595"/>
    </source>
</evidence>
<name>A0ABT6PY04_9PSEU</name>
<keyword evidence="1 2" id="KW-0808">Transferase</keyword>
<dbReference type="Gene3D" id="3.30.1540.10">
    <property type="entry name" value="formyl-coa transferase, domain 3"/>
    <property type="match status" value="1"/>
</dbReference>
<dbReference type="PANTHER" id="PTHR48207">
    <property type="entry name" value="SUCCINATE--HYDROXYMETHYLGLUTARATE COA-TRANSFERASE"/>
    <property type="match status" value="1"/>
</dbReference>
<proteinExistence type="predicted"/>
<protein>
    <submittedName>
        <fullName evidence="2">CoA transferase</fullName>
    </submittedName>
</protein>
<dbReference type="Proteomes" id="UP001237595">
    <property type="component" value="Unassembled WGS sequence"/>
</dbReference>
<dbReference type="InterPro" id="IPR050483">
    <property type="entry name" value="CoA-transferase_III_domain"/>
</dbReference>
<dbReference type="InterPro" id="IPR023606">
    <property type="entry name" value="CoA-Trfase_III_dom_1_sf"/>
</dbReference>
<dbReference type="InterPro" id="IPR003673">
    <property type="entry name" value="CoA-Trfase_fam_III"/>
</dbReference>
<sequence>MRETDAPQPLAGLEVTECASFVAGPTGGMTLAQLGADVVRIDPIGGGSDHCRWPLVGDGEGAADSDSYYWTSLNKGKRSIAVDMRSEEGRELVIALVTAPGENRGVLVDNVVGRRWMSNEALVAHRSDLIHLRVQGYPDGSPAVDYTVNAEVGIPEITGPEVGGTPVNHVLPAWDLVAGLTVSTGVLAALYERSRTGRGSYVELALSDVALSGVANLGWLSEAAERGSDRSRCGNHVYGSFGVDFPCSDGKRVMVVALTPGQWSALCRATGTGEVFDALAPVLGADWADEADRYRHREAIAAILKPWFAARDSKQVADELDSARVLWGKYQGMTDVVAEHRAGRHAVLADAALPGGAGAITARSPLRWNGAHSRVGVPPDLGRETDEVLATRLRLSDAEIGGLRSRGVVAGPR</sequence>
<evidence type="ECO:0000313" key="2">
    <source>
        <dbReference type="EMBL" id="MDI2032897.1"/>
    </source>
</evidence>
<dbReference type="RefSeq" id="WP_281459134.1">
    <property type="nucleotide sequence ID" value="NZ_JASAOF010000041.1"/>
</dbReference>
<dbReference type="Gene3D" id="3.40.50.10540">
    <property type="entry name" value="Crotonobetainyl-coa:carnitine coa-transferase, domain 1"/>
    <property type="match status" value="1"/>
</dbReference>
<reference evidence="2 3" key="1">
    <citation type="submission" date="2023-04" db="EMBL/GenBank/DDBJ databases">
        <title>Draft genome sequence of Saccharopolyspora sp. TS4A08 isolated from sweet potato rhizospheric soil.</title>
        <authorList>
            <person name="Suksaard P."/>
            <person name="Duangmal K."/>
        </authorList>
    </citation>
    <scope>NUCLEOTIDE SEQUENCE [LARGE SCALE GENOMIC DNA]</scope>
    <source>
        <strain evidence="2 3">TS4A08</strain>
    </source>
</reference>
<dbReference type="SUPFAM" id="SSF89796">
    <property type="entry name" value="CoA-transferase family III (CaiB/BaiF)"/>
    <property type="match status" value="1"/>
</dbReference>
<dbReference type="PANTHER" id="PTHR48207:SF3">
    <property type="entry name" value="SUCCINATE--HYDROXYMETHYLGLUTARATE COA-TRANSFERASE"/>
    <property type="match status" value="1"/>
</dbReference>
<accession>A0ABT6PY04</accession>
<comment type="caution">
    <text evidence="2">The sequence shown here is derived from an EMBL/GenBank/DDBJ whole genome shotgun (WGS) entry which is preliminary data.</text>
</comment>
<organism evidence="2 3">
    <name type="scientific">Saccharopolyspora ipomoeae</name>
    <dbReference type="NCBI Taxonomy" id="3042027"/>
    <lineage>
        <taxon>Bacteria</taxon>
        <taxon>Bacillati</taxon>
        <taxon>Actinomycetota</taxon>
        <taxon>Actinomycetes</taxon>
        <taxon>Pseudonocardiales</taxon>
        <taxon>Pseudonocardiaceae</taxon>
        <taxon>Saccharopolyspora</taxon>
    </lineage>
</organism>
<gene>
    <name evidence="2" type="ORF">QFW96_30045</name>
</gene>
<evidence type="ECO:0000256" key="1">
    <source>
        <dbReference type="ARBA" id="ARBA00022679"/>
    </source>
</evidence>
<dbReference type="Pfam" id="PF02515">
    <property type="entry name" value="CoA_transf_3"/>
    <property type="match status" value="1"/>
</dbReference>
<keyword evidence="3" id="KW-1185">Reference proteome</keyword>
<dbReference type="GO" id="GO:0016740">
    <property type="term" value="F:transferase activity"/>
    <property type="evidence" value="ECO:0007669"/>
    <property type="project" value="UniProtKB-KW"/>
</dbReference>
<dbReference type="EMBL" id="JASAOF010000041">
    <property type="protein sequence ID" value="MDI2032897.1"/>
    <property type="molecule type" value="Genomic_DNA"/>
</dbReference>